<feature type="domain" description="ABC transporter" evidence="5">
    <location>
        <begin position="7"/>
        <end position="252"/>
    </location>
</feature>
<dbReference type="CDD" id="cd10147">
    <property type="entry name" value="Wzt_C-like"/>
    <property type="match status" value="1"/>
</dbReference>
<name>A0A955IB35_9BACT</name>
<dbReference type="EMBL" id="JAGQLJ010000057">
    <property type="protein sequence ID" value="MCA9381174.1"/>
    <property type="molecule type" value="Genomic_DNA"/>
</dbReference>
<reference evidence="6" key="1">
    <citation type="submission" date="2020-04" db="EMBL/GenBank/DDBJ databases">
        <authorList>
            <person name="Zhang T."/>
        </authorList>
    </citation>
    <scope>NUCLEOTIDE SEQUENCE</scope>
    <source>
        <strain evidence="6">HKST-UBA13</strain>
    </source>
</reference>
<evidence type="ECO:0000259" key="5">
    <source>
        <dbReference type="PROSITE" id="PS50893"/>
    </source>
</evidence>
<dbReference type="PROSITE" id="PS50893">
    <property type="entry name" value="ABC_TRANSPORTER_2"/>
    <property type="match status" value="1"/>
</dbReference>
<dbReference type="Pfam" id="PF00005">
    <property type="entry name" value="ABC_tran"/>
    <property type="match status" value="1"/>
</dbReference>
<dbReference type="SUPFAM" id="SSF52540">
    <property type="entry name" value="P-loop containing nucleoside triphosphate hydrolases"/>
    <property type="match status" value="1"/>
</dbReference>
<dbReference type="InterPro" id="IPR017871">
    <property type="entry name" value="ABC_transporter-like_CS"/>
</dbReference>
<evidence type="ECO:0000256" key="4">
    <source>
        <dbReference type="ARBA" id="ARBA00022840"/>
    </source>
</evidence>
<comment type="similarity">
    <text evidence="1">Belongs to the ABC transporter superfamily.</text>
</comment>
<dbReference type="PANTHER" id="PTHR46743">
    <property type="entry name" value="TEICHOIC ACIDS EXPORT ATP-BINDING PROTEIN TAGH"/>
    <property type="match status" value="1"/>
</dbReference>
<dbReference type="InterPro" id="IPR029439">
    <property type="entry name" value="Wzt_C"/>
</dbReference>
<dbReference type="Gene3D" id="3.40.50.300">
    <property type="entry name" value="P-loop containing nucleotide triphosphate hydrolases"/>
    <property type="match status" value="1"/>
</dbReference>
<dbReference type="PROSITE" id="PS00211">
    <property type="entry name" value="ABC_TRANSPORTER_1"/>
    <property type="match status" value="1"/>
</dbReference>
<keyword evidence="3" id="KW-0547">Nucleotide-binding</keyword>
<comment type="caution">
    <text evidence="6">The sequence shown here is derived from an EMBL/GenBank/DDBJ whole genome shotgun (WGS) entry which is preliminary data.</text>
</comment>
<evidence type="ECO:0000256" key="1">
    <source>
        <dbReference type="ARBA" id="ARBA00005417"/>
    </source>
</evidence>
<dbReference type="InterPro" id="IPR003593">
    <property type="entry name" value="AAA+_ATPase"/>
</dbReference>
<dbReference type="Gene3D" id="2.70.50.60">
    <property type="entry name" value="abc- transporter (atp binding component) like domain"/>
    <property type="match status" value="1"/>
</dbReference>
<dbReference type="InterPro" id="IPR003439">
    <property type="entry name" value="ABC_transporter-like_ATP-bd"/>
</dbReference>
<evidence type="ECO:0000256" key="3">
    <source>
        <dbReference type="ARBA" id="ARBA00022741"/>
    </source>
</evidence>
<evidence type="ECO:0000313" key="7">
    <source>
        <dbReference type="Proteomes" id="UP000775877"/>
    </source>
</evidence>
<protein>
    <submittedName>
        <fullName evidence="6">ABC transporter ATP-binding protein</fullName>
    </submittedName>
</protein>
<dbReference type="GO" id="GO:0005524">
    <property type="term" value="F:ATP binding"/>
    <property type="evidence" value="ECO:0007669"/>
    <property type="project" value="UniProtKB-KW"/>
</dbReference>
<dbReference type="GO" id="GO:0140359">
    <property type="term" value="F:ABC-type transporter activity"/>
    <property type="evidence" value="ECO:0007669"/>
    <property type="project" value="InterPro"/>
</dbReference>
<dbReference type="Pfam" id="PF14524">
    <property type="entry name" value="Wzt_C"/>
    <property type="match status" value="1"/>
</dbReference>
<dbReference type="SMART" id="SM00382">
    <property type="entry name" value="AAA"/>
    <property type="match status" value="1"/>
</dbReference>
<dbReference type="AlphaFoldDB" id="A0A955IB35"/>
<proteinExistence type="inferred from homology"/>
<dbReference type="CDD" id="cd03220">
    <property type="entry name" value="ABC_KpsT_Wzt"/>
    <property type="match status" value="1"/>
</dbReference>
<keyword evidence="2" id="KW-0813">Transport</keyword>
<keyword evidence="4 6" id="KW-0067">ATP-binding</keyword>
<sequence>METDTAVLVKNISKNFKIHEDRKYTLRQFFTALFNQGKIKNFKALEDISFEVKKGEFFGVVGRNGSGKSTLLKIISGIYAPDKNKESDIRVNGKLVPFLELGVGFNMDLTGRENIYLNGVILGMTKKYINKVFDEIVQFAELEDFIEEPVKNYSSGMLVRLAFSIAIQSDADIYVLDEILAVGDISFQRKCLKIFNEMKKQGKTVMYVSHSMESIEQFCDRAVLIEDHKLAKIGKPDEITAEYRKILSPTDTSAGGAKSENRWGSKEVQVKKVEIGNSNSETYNFKDNDEIHIKVDIESHIEVEQFALGIAFYKSDGTLLFGTNSLNREHKIKLSKGENKTLNFQVEAKYLPSDDYDITIAAYDMSNNTPLDYLHQMYTITVTNNSKDIGEVVLPTKFD</sequence>
<evidence type="ECO:0000256" key="2">
    <source>
        <dbReference type="ARBA" id="ARBA00022448"/>
    </source>
</evidence>
<reference evidence="6" key="2">
    <citation type="journal article" date="2021" name="Microbiome">
        <title>Successional dynamics and alternative stable states in a saline activated sludge microbial community over 9 years.</title>
        <authorList>
            <person name="Wang Y."/>
            <person name="Ye J."/>
            <person name="Ju F."/>
            <person name="Liu L."/>
            <person name="Boyd J.A."/>
            <person name="Deng Y."/>
            <person name="Parks D.H."/>
            <person name="Jiang X."/>
            <person name="Yin X."/>
            <person name="Woodcroft B.J."/>
            <person name="Tyson G.W."/>
            <person name="Hugenholtz P."/>
            <person name="Polz M.F."/>
            <person name="Zhang T."/>
        </authorList>
    </citation>
    <scope>NUCLEOTIDE SEQUENCE</scope>
    <source>
        <strain evidence="6">HKST-UBA13</strain>
    </source>
</reference>
<dbReference type="InterPro" id="IPR015860">
    <property type="entry name" value="ABC_transpr_TagH-like"/>
</dbReference>
<dbReference type="GO" id="GO:0016020">
    <property type="term" value="C:membrane"/>
    <property type="evidence" value="ECO:0007669"/>
    <property type="project" value="InterPro"/>
</dbReference>
<dbReference type="PANTHER" id="PTHR46743:SF2">
    <property type="entry name" value="TEICHOIC ACIDS EXPORT ATP-BINDING PROTEIN TAGH"/>
    <property type="match status" value="1"/>
</dbReference>
<dbReference type="GO" id="GO:0016887">
    <property type="term" value="F:ATP hydrolysis activity"/>
    <property type="evidence" value="ECO:0007669"/>
    <property type="project" value="InterPro"/>
</dbReference>
<dbReference type="InterPro" id="IPR050683">
    <property type="entry name" value="Bact_Polysacc_Export_ATP-bd"/>
</dbReference>
<evidence type="ECO:0000313" key="6">
    <source>
        <dbReference type="EMBL" id="MCA9381174.1"/>
    </source>
</evidence>
<organism evidence="6 7">
    <name type="scientific">Candidatus Dojkabacteria bacterium</name>
    <dbReference type="NCBI Taxonomy" id="2099670"/>
    <lineage>
        <taxon>Bacteria</taxon>
        <taxon>Candidatus Dojkabacteria</taxon>
    </lineage>
</organism>
<dbReference type="Proteomes" id="UP000775877">
    <property type="component" value="Unassembled WGS sequence"/>
</dbReference>
<accession>A0A955IB35</accession>
<dbReference type="InterPro" id="IPR027417">
    <property type="entry name" value="P-loop_NTPase"/>
</dbReference>
<gene>
    <name evidence="6" type="ORF">KC678_02825</name>
</gene>